<name>A0A4R9AY39_9MICO</name>
<dbReference type="Proteomes" id="UP000297983">
    <property type="component" value="Unassembled WGS sequence"/>
</dbReference>
<gene>
    <name evidence="1" type="ORF">E3T50_05275</name>
</gene>
<organism evidence="1 2">
    <name type="scientific">Cryobacterium gelidum</name>
    <dbReference type="NCBI Taxonomy" id="1259164"/>
    <lineage>
        <taxon>Bacteria</taxon>
        <taxon>Bacillati</taxon>
        <taxon>Actinomycetota</taxon>
        <taxon>Actinomycetes</taxon>
        <taxon>Micrococcales</taxon>
        <taxon>Microbacteriaceae</taxon>
        <taxon>Cryobacterium</taxon>
    </lineage>
</organism>
<proteinExistence type="predicted"/>
<evidence type="ECO:0000313" key="2">
    <source>
        <dbReference type="Proteomes" id="UP000297983"/>
    </source>
</evidence>
<comment type="caution">
    <text evidence="1">The sequence shown here is derived from an EMBL/GenBank/DDBJ whole genome shotgun (WGS) entry which is preliminary data.</text>
</comment>
<dbReference type="RefSeq" id="WP_134550897.1">
    <property type="nucleotide sequence ID" value="NZ_SOHL01000008.1"/>
</dbReference>
<dbReference type="AlphaFoldDB" id="A0A4R9AY39"/>
<sequence length="215" mass="23291">MIDAAVPKIDDVVEARNSLKGIADEQLSPDDLKLRNRLLTSTETMLADNDIATLRLAADVVDARYASYSPQLQAGADGVVEATLTPSVYSGSSKFREDFEEVTAELVVDAACQGIFNVIVPDERPEEPGRGSEWTNAGTQAVAKLVARQWTSNTFVTVVNWAYYAQSIGEQGEQLAASTRDAPDSNAVQLLARPPVAKALIQYSRLCYSPPRTVN</sequence>
<reference evidence="1 2" key="1">
    <citation type="submission" date="2019-03" db="EMBL/GenBank/DDBJ databases">
        <title>Genomics of glacier-inhabiting Cryobacterium strains.</title>
        <authorList>
            <person name="Liu Q."/>
            <person name="Xin Y.-H."/>
        </authorList>
    </citation>
    <scope>NUCLEOTIDE SEQUENCE [LARGE SCALE GENOMIC DNA]</scope>
    <source>
        <strain evidence="1 2">Hz16</strain>
    </source>
</reference>
<evidence type="ECO:0000313" key="1">
    <source>
        <dbReference type="EMBL" id="TFD72726.1"/>
    </source>
</evidence>
<accession>A0A4R9AY39</accession>
<keyword evidence="2" id="KW-1185">Reference proteome</keyword>
<dbReference type="EMBL" id="SOHL01000008">
    <property type="protein sequence ID" value="TFD72726.1"/>
    <property type="molecule type" value="Genomic_DNA"/>
</dbReference>
<protein>
    <submittedName>
        <fullName evidence="1">Uncharacterized protein</fullName>
    </submittedName>
</protein>